<feature type="transmembrane region" description="Helical" evidence="3">
    <location>
        <begin position="319"/>
        <end position="340"/>
    </location>
</feature>
<evidence type="ECO:0000313" key="6">
    <source>
        <dbReference type="Proteomes" id="UP000731465"/>
    </source>
</evidence>
<dbReference type="SUPFAM" id="SSF53448">
    <property type="entry name" value="Nucleotide-diphospho-sugar transferases"/>
    <property type="match status" value="1"/>
</dbReference>
<dbReference type="Proteomes" id="UP000731465">
    <property type="component" value="Unassembled WGS sequence"/>
</dbReference>
<feature type="domain" description="Glycosyltransferase 2-like" evidence="4">
    <location>
        <begin position="6"/>
        <end position="180"/>
    </location>
</feature>
<evidence type="ECO:0000256" key="3">
    <source>
        <dbReference type="SAM" id="Phobius"/>
    </source>
</evidence>
<dbReference type="CDD" id="cd00761">
    <property type="entry name" value="Glyco_tranf_GTA_type"/>
    <property type="match status" value="1"/>
</dbReference>
<sequence length="342" mass="39834">MSYKVSVIVPVYNVEKYLKECLDSLLEQTYKNIEVIMVDDGSEDESGKICDIYASKYSNFMVIHKKHEGAGFARNTGLDHVSGEYVMFLDSDDYIDKNLIHELLENIDYTNADLCKSGFRKVLGSKKVIFEKKHIKENFINSASVRENFIPRIIGSSPEKKDSFEPSCCASLYRTEIIRKHNIKYNSELSLLSEDLLFNLDFSSHANKVSVISTVGYNYRTNLSSQSQSYRKNRFEVCRNLYLYVGNWLNKNYYSKSVRFRLDRMFFLHLKVCIAQENIKFNSPLTCYKNIKNICNDKLVEKVSNEYPLEHLDLKPRGFIFLLKKKMTLLLFILVNFGVIKM</sequence>
<gene>
    <name evidence="5" type="ORF">J5V48_06495</name>
</gene>
<dbReference type="RefSeq" id="WP_219937761.1">
    <property type="nucleotide sequence ID" value="NZ_JAGFNY010000021.1"/>
</dbReference>
<keyword evidence="3" id="KW-0812">Transmembrane</keyword>
<dbReference type="Pfam" id="PF00535">
    <property type="entry name" value="Glycos_transf_2"/>
    <property type="match status" value="1"/>
</dbReference>
<keyword evidence="3" id="KW-1133">Transmembrane helix</keyword>
<protein>
    <submittedName>
        <fullName evidence="5">Glycosyltransferase family 2 protein</fullName>
    </submittedName>
</protein>
<comment type="caution">
    <text evidence="5">The sequence shown here is derived from an EMBL/GenBank/DDBJ whole genome shotgun (WGS) entry which is preliminary data.</text>
</comment>
<evidence type="ECO:0000313" key="5">
    <source>
        <dbReference type="EMBL" id="MBW7570538.1"/>
    </source>
</evidence>
<accession>A0ABS7DGV7</accession>
<name>A0ABS7DGV7_9GAMM</name>
<dbReference type="EMBL" id="JAGFNY010000021">
    <property type="protein sequence ID" value="MBW7570538.1"/>
    <property type="molecule type" value="Genomic_DNA"/>
</dbReference>
<dbReference type="Gene3D" id="3.90.550.10">
    <property type="entry name" value="Spore Coat Polysaccharide Biosynthesis Protein SpsA, Chain A"/>
    <property type="match status" value="1"/>
</dbReference>
<keyword evidence="3" id="KW-0472">Membrane</keyword>
<keyword evidence="2" id="KW-0808">Transferase</keyword>
<keyword evidence="6" id="KW-1185">Reference proteome</keyword>
<dbReference type="PANTHER" id="PTHR22916:SF51">
    <property type="entry name" value="GLYCOSYLTRANSFERASE EPSH-RELATED"/>
    <property type="match status" value="1"/>
</dbReference>
<dbReference type="InterPro" id="IPR001173">
    <property type="entry name" value="Glyco_trans_2-like"/>
</dbReference>
<reference evidence="5 6" key="1">
    <citation type="submission" date="2021-03" db="EMBL/GenBank/DDBJ databases">
        <title>Succinivibrio sp. nov. isolated from feces of cow.</title>
        <authorList>
            <person name="Choi J.-Y."/>
        </authorList>
    </citation>
    <scope>NUCLEOTIDE SEQUENCE [LARGE SCALE GENOMIC DNA]</scope>
    <source>
        <strain evidence="5 6">AGMB01872</strain>
    </source>
</reference>
<dbReference type="PANTHER" id="PTHR22916">
    <property type="entry name" value="GLYCOSYLTRANSFERASE"/>
    <property type="match status" value="1"/>
</dbReference>
<organism evidence="5 6">
    <name type="scientific">Succinivibrio faecicola</name>
    <dbReference type="NCBI Taxonomy" id="2820300"/>
    <lineage>
        <taxon>Bacteria</taxon>
        <taxon>Pseudomonadati</taxon>
        <taxon>Pseudomonadota</taxon>
        <taxon>Gammaproteobacteria</taxon>
        <taxon>Aeromonadales</taxon>
        <taxon>Succinivibrionaceae</taxon>
        <taxon>Succinivibrio</taxon>
    </lineage>
</organism>
<keyword evidence="1" id="KW-0328">Glycosyltransferase</keyword>
<dbReference type="InterPro" id="IPR029044">
    <property type="entry name" value="Nucleotide-diphossugar_trans"/>
</dbReference>
<evidence type="ECO:0000256" key="1">
    <source>
        <dbReference type="ARBA" id="ARBA00022676"/>
    </source>
</evidence>
<evidence type="ECO:0000256" key="2">
    <source>
        <dbReference type="ARBA" id="ARBA00022679"/>
    </source>
</evidence>
<proteinExistence type="predicted"/>
<evidence type="ECO:0000259" key="4">
    <source>
        <dbReference type="Pfam" id="PF00535"/>
    </source>
</evidence>